<dbReference type="AlphaFoldDB" id="A0A9P5TL32"/>
<comment type="similarity">
    <text evidence="3">Belongs to the RSA3 family.</text>
</comment>
<dbReference type="OrthoDB" id="69550at2759"/>
<feature type="non-terminal residue" evidence="10">
    <location>
        <position position="1"/>
    </location>
</feature>
<accession>A0A9P5TL32</accession>
<comment type="function">
    <text evidence="1">Required for efficient biogenesis of the 60S ribosomal subunit.</text>
</comment>
<dbReference type="PANTHER" id="PTHR28127">
    <property type="entry name" value="RIBOSOME ASSEMBLY PROTEIN 3"/>
    <property type="match status" value="1"/>
</dbReference>
<dbReference type="GO" id="GO:0030687">
    <property type="term" value="C:preribosome, large subunit precursor"/>
    <property type="evidence" value="ECO:0007669"/>
    <property type="project" value="TreeGrafter"/>
</dbReference>
<evidence type="ECO:0000256" key="1">
    <source>
        <dbReference type="ARBA" id="ARBA00003035"/>
    </source>
</evidence>
<dbReference type="Proteomes" id="UP000724874">
    <property type="component" value="Unassembled WGS sequence"/>
</dbReference>
<keyword evidence="11" id="KW-1185">Reference proteome</keyword>
<evidence type="ECO:0000256" key="4">
    <source>
        <dbReference type="ARBA" id="ARBA00015339"/>
    </source>
</evidence>
<evidence type="ECO:0000259" key="9">
    <source>
        <dbReference type="Pfam" id="PF14615"/>
    </source>
</evidence>
<dbReference type="InterPro" id="IPR051898">
    <property type="entry name" value="Ribosome_Assembly_3"/>
</dbReference>
<dbReference type="PANTHER" id="PTHR28127:SF1">
    <property type="entry name" value="RIBOSOME ASSEMBLY PROTEIN 3"/>
    <property type="match status" value="1"/>
</dbReference>
<protein>
    <recommendedName>
        <fullName evidence="4">Ribosome assembly protein 3</fullName>
    </recommendedName>
</protein>
<feature type="compositionally biased region" description="Basic residues" evidence="8">
    <location>
        <begin position="9"/>
        <end position="21"/>
    </location>
</feature>
<feature type="compositionally biased region" description="Low complexity" evidence="8">
    <location>
        <begin position="55"/>
        <end position="71"/>
    </location>
</feature>
<reference evidence="10" key="1">
    <citation type="submission" date="2020-11" db="EMBL/GenBank/DDBJ databases">
        <authorList>
            <consortium name="DOE Joint Genome Institute"/>
            <person name="Ahrendt S."/>
            <person name="Riley R."/>
            <person name="Andreopoulos W."/>
            <person name="LaButti K."/>
            <person name="Pangilinan J."/>
            <person name="Ruiz-duenas F.J."/>
            <person name="Barrasa J.M."/>
            <person name="Sanchez-Garcia M."/>
            <person name="Camarero S."/>
            <person name="Miyauchi S."/>
            <person name="Serrano A."/>
            <person name="Linde D."/>
            <person name="Babiker R."/>
            <person name="Drula E."/>
            <person name="Ayuso-Fernandez I."/>
            <person name="Pacheco R."/>
            <person name="Padilla G."/>
            <person name="Ferreira P."/>
            <person name="Barriuso J."/>
            <person name="Kellner H."/>
            <person name="Castanera R."/>
            <person name="Alfaro M."/>
            <person name="Ramirez L."/>
            <person name="Pisabarro A.G."/>
            <person name="Kuo A."/>
            <person name="Tritt A."/>
            <person name="Lipzen A."/>
            <person name="He G."/>
            <person name="Yan M."/>
            <person name="Ng V."/>
            <person name="Cullen D."/>
            <person name="Martin F."/>
            <person name="Rosso M.-N."/>
            <person name="Henrissat B."/>
            <person name="Hibbett D."/>
            <person name="Martinez A.T."/>
            <person name="Grigoriev I.V."/>
        </authorList>
    </citation>
    <scope>NUCLEOTIDE SEQUENCE</scope>
    <source>
        <strain evidence="10">AH 44721</strain>
    </source>
</reference>
<evidence type="ECO:0000313" key="11">
    <source>
        <dbReference type="Proteomes" id="UP000724874"/>
    </source>
</evidence>
<feature type="compositionally biased region" description="Basic and acidic residues" evidence="8">
    <location>
        <begin position="121"/>
        <end position="131"/>
    </location>
</feature>
<feature type="domain" description="Ribosome-assembly protein 3 C-terminal" evidence="9">
    <location>
        <begin position="137"/>
        <end position="182"/>
    </location>
</feature>
<evidence type="ECO:0000313" key="10">
    <source>
        <dbReference type="EMBL" id="KAF8895842.1"/>
    </source>
</evidence>
<dbReference type="GO" id="GO:0005730">
    <property type="term" value="C:nucleolus"/>
    <property type="evidence" value="ECO:0007669"/>
    <property type="project" value="UniProtKB-SubCell"/>
</dbReference>
<keyword evidence="6" id="KW-0539">Nucleus</keyword>
<proteinExistence type="inferred from homology"/>
<dbReference type="GO" id="GO:0000027">
    <property type="term" value="P:ribosomal large subunit assembly"/>
    <property type="evidence" value="ECO:0007669"/>
    <property type="project" value="TreeGrafter"/>
</dbReference>
<dbReference type="Pfam" id="PF14615">
    <property type="entry name" value="Rsa3"/>
    <property type="match status" value="1"/>
</dbReference>
<gene>
    <name evidence="10" type="ORF">CPB84DRAFT_1781952</name>
</gene>
<comment type="subcellular location">
    <subcellularLocation>
        <location evidence="2">Nucleus</location>
        <location evidence="2">Nucleolus</location>
    </subcellularLocation>
</comment>
<dbReference type="EMBL" id="JADNYJ010000060">
    <property type="protein sequence ID" value="KAF8895842.1"/>
    <property type="molecule type" value="Genomic_DNA"/>
</dbReference>
<comment type="caution">
    <text evidence="10">The sequence shown here is derived from an EMBL/GenBank/DDBJ whole genome shotgun (WGS) entry which is preliminary data.</text>
</comment>
<name>A0A9P5TL32_GYMJU</name>
<feature type="region of interest" description="Disordered" evidence="8">
    <location>
        <begin position="1"/>
        <end position="131"/>
    </location>
</feature>
<evidence type="ECO:0000256" key="7">
    <source>
        <dbReference type="ARBA" id="ARBA00023274"/>
    </source>
</evidence>
<organism evidence="10 11">
    <name type="scientific">Gymnopilus junonius</name>
    <name type="common">Spectacular rustgill mushroom</name>
    <name type="synonym">Gymnopilus spectabilis subsp. junonius</name>
    <dbReference type="NCBI Taxonomy" id="109634"/>
    <lineage>
        <taxon>Eukaryota</taxon>
        <taxon>Fungi</taxon>
        <taxon>Dikarya</taxon>
        <taxon>Basidiomycota</taxon>
        <taxon>Agaricomycotina</taxon>
        <taxon>Agaricomycetes</taxon>
        <taxon>Agaricomycetidae</taxon>
        <taxon>Agaricales</taxon>
        <taxon>Agaricineae</taxon>
        <taxon>Hymenogastraceae</taxon>
        <taxon>Gymnopilus</taxon>
    </lineage>
</organism>
<evidence type="ECO:0000256" key="6">
    <source>
        <dbReference type="ARBA" id="ARBA00023242"/>
    </source>
</evidence>
<evidence type="ECO:0000256" key="3">
    <source>
        <dbReference type="ARBA" id="ARBA00006256"/>
    </source>
</evidence>
<keyword evidence="5" id="KW-0690">Ribosome biogenesis</keyword>
<evidence type="ECO:0000256" key="8">
    <source>
        <dbReference type="SAM" id="MobiDB-lite"/>
    </source>
</evidence>
<evidence type="ECO:0000256" key="2">
    <source>
        <dbReference type="ARBA" id="ARBA00004604"/>
    </source>
</evidence>
<feature type="compositionally biased region" description="Low complexity" evidence="8">
    <location>
        <begin position="22"/>
        <end position="33"/>
    </location>
</feature>
<keyword evidence="7" id="KW-0687">Ribonucleoprotein</keyword>
<evidence type="ECO:0000256" key="5">
    <source>
        <dbReference type="ARBA" id="ARBA00022517"/>
    </source>
</evidence>
<sequence>MAPAANAQAKRKRTRKRKRRAASSSSSSSSSSDSSDDEVTQPVAKVIPKPAPQTESSSSESSESSDSQSSSSEEEEGDSKIVEPAPRGRQVDKATSQAPRRFSPSPSPPPTDLPSFLPSRKAGETSARQEQELKDRFRKFWMASVAEGFKDDLEEIRKEPNLTTSRLGLLIDSLASGADVFSRSSDNTTVNEMEVVL</sequence>
<dbReference type="InterPro" id="IPR028217">
    <property type="entry name" value="Rsa3_C"/>
</dbReference>